<dbReference type="SUPFAM" id="SSF46767">
    <property type="entry name" value="Methylated DNA-protein cysteine methyltransferase, C-terminal domain"/>
    <property type="match status" value="1"/>
</dbReference>
<evidence type="ECO:0000256" key="2">
    <source>
        <dbReference type="ARBA" id="ARBA00022603"/>
    </source>
</evidence>
<feature type="domain" description="Methylated-DNA-[protein]-cysteine S-methyltransferase DNA binding" evidence="7">
    <location>
        <begin position="63"/>
        <end position="149"/>
    </location>
</feature>
<accession>A0A7C3VCV4</accession>
<reference evidence="9" key="1">
    <citation type="journal article" date="2020" name="mSystems">
        <title>Genome- and Community-Level Interaction Insights into Carbon Utilization and Element Cycling Functions of Hydrothermarchaeota in Hydrothermal Sediment.</title>
        <authorList>
            <person name="Zhou Z."/>
            <person name="Liu Y."/>
            <person name="Xu W."/>
            <person name="Pan J."/>
            <person name="Luo Z.H."/>
            <person name="Li M."/>
        </authorList>
    </citation>
    <scope>NUCLEOTIDE SEQUENCE [LARGE SCALE GENOMIC DNA]</scope>
    <source>
        <strain evidence="8">SpSt-12</strain>
        <strain evidence="9">SpSt-38</strain>
    </source>
</reference>
<comment type="catalytic activity">
    <reaction evidence="1">
        <text>a 4-O-methyl-thymidine in DNA + L-cysteinyl-[protein] = a thymidine in DNA + S-methyl-L-cysteinyl-[protein]</text>
        <dbReference type="Rhea" id="RHEA:53428"/>
        <dbReference type="Rhea" id="RHEA-COMP:10131"/>
        <dbReference type="Rhea" id="RHEA-COMP:10132"/>
        <dbReference type="Rhea" id="RHEA-COMP:13555"/>
        <dbReference type="Rhea" id="RHEA-COMP:13556"/>
        <dbReference type="ChEBI" id="CHEBI:29950"/>
        <dbReference type="ChEBI" id="CHEBI:82612"/>
        <dbReference type="ChEBI" id="CHEBI:137386"/>
        <dbReference type="ChEBI" id="CHEBI:137387"/>
        <dbReference type="EC" id="2.1.1.63"/>
    </reaction>
</comment>
<dbReference type="InterPro" id="IPR036217">
    <property type="entry name" value="MethylDNA_cys_MeTrfase_DNAb"/>
</dbReference>
<keyword evidence="3 9" id="KW-0808">Transferase</keyword>
<dbReference type="GO" id="GO:0006281">
    <property type="term" value="P:DNA repair"/>
    <property type="evidence" value="ECO:0007669"/>
    <property type="project" value="UniProtKB-KW"/>
</dbReference>
<dbReference type="NCBIfam" id="TIGR00589">
    <property type="entry name" value="ogt"/>
    <property type="match status" value="1"/>
</dbReference>
<comment type="caution">
    <text evidence="9">The sequence shown here is derived from an EMBL/GenBank/DDBJ whole genome shotgun (WGS) entry which is preliminary data.</text>
</comment>
<keyword evidence="4" id="KW-0227">DNA damage</keyword>
<evidence type="ECO:0000259" key="7">
    <source>
        <dbReference type="Pfam" id="PF01035"/>
    </source>
</evidence>
<dbReference type="PANTHER" id="PTHR10815:SF13">
    <property type="entry name" value="METHYLATED-DNA--PROTEIN-CYSTEINE METHYLTRANSFERASE"/>
    <property type="match status" value="1"/>
</dbReference>
<evidence type="ECO:0000313" key="8">
    <source>
        <dbReference type="EMBL" id="HET20818.1"/>
    </source>
</evidence>
<dbReference type="InterPro" id="IPR036388">
    <property type="entry name" value="WH-like_DNA-bd_sf"/>
</dbReference>
<dbReference type="Pfam" id="PF01035">
    <property type="entry name" value="DNA_binding_1"/>
    <property type="match status" value="1"/>
</dbReference>
<evidence type="ECO:0000256" key="4">
    <source>
        <dbReference type="ARBA" id="ARBA00022763"/>
    </source>
</evidence>
<dbReference type="EMBL" id="DSQD01000190">
    <property type="protein sequence ID" value="HGF87946.1"/>
    <property type="molecule type" value="Genomic_DNA"/>
</dbReference>
<gene>
    <name evidence="8" type="ORF">ENN70_01655</name>
    <name evidence="9" type="ORF">ENR21_06130</name>
</gene>
<dbReference type="InterPro" id="IPR014048">
    <property type="entry name" value="MethylDNA_cys_MeTrfase_DNA-bd"/>
</dbReference>
<dbReference type="GO" id="GO:0003908">
    <property type="term" value="F:methylated-DNA-[protein]-cysteine S-methyltransferase activity"/>
    <property type="evidence" value="ECO:0007669"/>
    <property type="project" value="UniProtKB-EC"/>
</dbReference>
<protein>
    <submittedName>
        <fullName evidence="9">Methylated-DNA--[protein]-cysteine S-methyltransferase</fullName>
    </submittedName>
</protein>
<organism evidence="9">
    <name type="scientific">Archaeoglobus fulgidus</name>
    <dbReference type="NCBI Taxonomy" id="2234"/>
    <lineage>
        <taxon>Archaea</taxon>
        <taxon>Methanobacteriati</taxon>
        <taxon>Methanobacteriota</taxon>
        <taxon>Archaeoglobi</taxon>
        <taxon>Archaeoglobales</taxon>
        <taxon>Archaeoglobaceae</taxon>
        <taxon>Archaeoglobus</taxon>
    </lineage>
</organism>
<evidence type="ECO:0000313" key="9">
    <source>
        <dbReference type="EMBL" id="HGF87946.1"/>
    </source>
</evidence>
<comment type="catalytic activity">
    <reaction evidence="6">
        <text>a 6-O-methyl-2'-deoxyguanosine in DNA + L-cysteinyl-[protein] = S-methyl-L-cysteinyl-[protein] + a 2'-deoxyguanosine in DNA</text>
        <dbReference type="Rhea" id="RHEA:24000"/>
        <dbReference type="Rhea" id="RHEA-COMP:10131"/>
        <dbReference type="Rhea" id="RHEA-COMP:10132"/>
        <dbReference type="Rhea" id="RHEA-COMP:11367"/>
        <dbReference type="Rhea" id="RHEA-COMP:11368"/>
        <dbReference type="ChEBI" id="CHEBI:29950"/>
        <dbReference type="ChEBI" id="CHEBI:82612"/>
        <dbReference type="ChEBI" id="CHEBI:85445"/>
        <dbReference type="ChEBI" id="CHEBI:85448"/>
        <dbReference type="EC" id="2.1.1.63"/>
    </reaction>
</comment>
<dbReference type="EMBL" id="DSCQ01000021">
    <property type="protein sequence ID" value="HET20818.1"/>
    <property type="molecule type" value="Genomic_DNA"/>
</dbReference>
<dbReference type="PANTHER" id="PTHR10815">
    <property type="entry name" value="METHYLATED-DNA--PROTEIN-CYSTEINE METHYLTRANSFERASE"/>
    <property type="match status" value="1"/>
</dbReference>
<dbReference type="Gene3D" id="1.10.10.10">
    <property type="entry name" value="Winged helix-like DNA-binding domain superfamily/Winged helix DNA-binding domain"/>
    <property type="match status" value="1"/>
</dbReference>
<evidence type="ECO:0000256" key="6">
    <source>
        <dbReference type="ARBA" id="ARBA00049348"/>
    </source>
</evidence>
<dbReference type="CDD" id="cd06445">
    <property type="entry name" value="ATase"/>
    <property type="match status" value="1"/>
</dbReference>
<keyword evidence="2 9" id="KW-0489">Methyltransferase</keyword>
<dbReference type="AlphaFoldDB" id="A0A7C3VCV4"/>
<keyword evidence="5" id="KW-0234">DNA repair</keyword>
<dbReference type="InterPro" id="IPR001497">
    <property type="entry name" value="MethylDNA_cys_MeTrfase_AS"/>
</dbReference>
<evidence type="ECO:0000256" key="5">
    <source>
        <dbReference type="ARBA" id="ARBA00023204"/>
    </source>
</evidence>
<dbReference type="GO" id="GO:0032259">
    <property type="term" value="P:methylation"/>
    <property type="evidence" value="ECO:0007669"/>
    <property type="project" value="UniProtKB-KW"/>
</dbReference>
<proteinExistence type="predicted"/>
<evidence type="ECO:0000256" key="1">
    <source>
        <dbReference type="ARBA" id="ARBA00001286"/>
    </source>
</evidence>
<dbReference type="PROSITE" id="PS00374">
    <property type="entry name" value="MGMT"/>
    <property type="match status" value="1"/>
</dbReference>
<name>A0A7C3VCV4_ARCFL</name>
<sequence>MFSVRWGELYFNVVLDGGEAVKSYFSTFPSFDFSDSEHAEQLLRYFSGEKVEFRIPYRLDASEFAERVLEEVSKIPYGKIRTYSEIARTLKTSPRAVGQAVKRNPLPIIIPCHRVVGKKGIGGYTAVNTASQKIDGKSLKEKLLRLEGIF</sequence>
<evidence type="ECO:0000256" key="3">
    <source>
        <dbReference type="ARBA" id="ARBA00022679"/>
    </source>
</evidence>